<evidence type="ECO:0000313" key="1">
    <source>
        <dbReference type="Proteomes" id="UP000887579"/>
    </source>
</evidence>
<dbReference type="WBParaSite" id="ES5_v2.g25041.t1">
    <property type="protein sequence ID" value="ES5_v2.g25041.t1"/>
    <property type="gene ID" value="ES5_v2.g25041"/>
</dbReference>
<reference evidence="2" key="1">
    <citation type="submission" date="2022-11" db="UniProtKB">
        <authorList>
            <consortium name="WormBaseParasite"/>
        </authorList>
    </citation>
    <scope>IDENTIFICATION</scope>
</reference>
<name>A0AC34G5Q5_9BILA</name>
<dbReference type="Proteomes" id="UP000887579">
    <property type="component" value="Unplaced"/>
</dbReference>
<evidence type="ECO:0000313" key="2">
    <source>
        <dbReference type="WBParaSite" id="ES5_v2.g25041.t1"/>
    </source>
</evidence>
<proteinExistence type="predicted"/>
<accession>A0AC34G5Q5</accession>
<organism evidence="1 2">
    <name type="scientific">Panagrolaimus sp. ES5</name>
    <dbReference type="NCBI Taxonomy" id="591445"/>
    <lineage>
        <taxon>Eukaryota</taxon>
        <taxon>Metazoa</taxon>
        <taxon>Ecdysozoa</taxon>
        <taxon>Nematoda</taxon>
        <taxon>Chromadorea</taxon>
        <taxon>Rhabditida</taxon>
        <taxon>Tylenchina</taxon>
        <taxon>Panagrolaimomorpha</taxon>
        <taxon>Panagrolaimoidea</taxon>
        <taxon>Panagrolaimidae</taxon>
        <taxon>Panagrolaimus</taxon>
    </lineage>
</organism>
<sequence length="188" mass="21143">MFERIAAVPKLSDDDNSRARKDLTSWNKSQKSVTSRFWNFDCDIPREKYEVKREKDSDSTNNSTLSLHIASYENSIEATSDTLNNEKECLKKKSEKSAFDKSAKQFVAGSLSLNQNIFEFPRQQENDAVSTPEIAQFKASQKLLNPNTMHQNVLSDNVAKMSNGQTMNTVPTMINASTINFPPAINAP</sequence>
<protein>
    <submittedName>
        <fullName evidence="2">Uncharacterized protein</fullName>
    </submittedName>
</protein>